<dbReference type="Pfam" id="PF00400">
    <property type="entry name" value="WD40"/>
    <property type="match status" value="3"/>
</dbReference>
<comment type="subcellular location">
    <subcellularLocation>
        <location evidence="1">Nucleus</location>
    </subcellularLocation>
</comment>
<dbReference type="GO" id="GO:0034511">
    <property type="term" value="F:U3 snoRNA binding"/>
    <property type="evidence" value="ECO:0007669"/>
    <property type="project" value="InterPro"/>
</dbReference>
<evidence type="ECO:0000256" key="1">
    <source>
        <dbReference type="ARBA" id="ARBA00004123"/>
    </source>
</evidence>
<dbReference type="PANTHER" id="PTHR19865">
    <property type="entry name" value="U3 SMALL NUCLEOLAR RNA INTERACTING PROTEIN 2"/>
    <property type="match status" value="1"/>
</dbReference>
<dbReference type="PROSITE" id="PS50082">
    <property type="entry name" value="WD_REPEATS_2"/>
    <property type="match status" value="2"/>
</dbReference>
<feature type="compositionally biased region" description="Acidic residues" evidence="6">
    <location>
        <begin position="423"/>
        <end position="456"/>
    </location>
</feature>
<feature type="region of interest" description="Disordered" evidence="6">
    <location>
        <begin position="382"/>
        <end position="462"/>
    </location>
</feature>
<proteinExistence type="predicted"/>
<evidence type="ECO:0000313" key="8">
    <source>
        <dbReference type="Proteomes" id="UP000515908"/>
    </source>
</evidence>
<evidence type="ECO:0000313" key="7">
    <source>
        <dbReference type="EMBL" id="CAD2221322.1"/>
    </source>
</evidence>
<dbReference type="PANTHER" id="PTHR19865:SF0">
    <property type="entry name" value="U3 SMALL NUCLEOLAR RNA-INTERACTING PROTEIN 2"/>
    <property type="match status" value="1"/>
</dbReference>
<evidence type="ECO:0000256" key="4">
    <source>
        <dbReference type="ARBA" id="ARBA00023242"/>
    </source>
</evidence>
<feature type="repeat" description="WD" evidence="5">
    <location>
        <begin position="129"/>
        <end position="169"/>
    </location>
</feature>
<keyword evidence="8" id="KW-1185">Reference proteome</keyword>
<keyword evidence="2 5" id="KW-0853">WD repeat</keyword>
<organism evidence="7 8">
    <name type="scientific">Angomonas deanei</name>
    <dbReference type="NCBI Taxonomy" id="59799"/>
    <lineage>
        <taxon>Eukaryota</taxon>
        <taxon>Discoba</taxon>
        <taxon>Euglenozoa</taxon>
        <taxon>Kinetoplastea</taxon>
        <taxon>Metakinetoplastina</taxon>
        <taxon>Trypanosomatida</taxon>
        <taxon>Trypanosomatidae</taxon>
        <taxon>Strigomonadinae</taxon>
        <taxon>Angomonas</taxon>
    </lineage>
</organism>
<dbReference type="Proteomes" id="UP000515908">
    <property type="component" value="Chromosome 20"/>
</dbReference>
<dbReference type="SUPFAM" id="SSF50978">
    <property type="entry name" value="WD40 repeat-like"/>
    <property type="match status" value="1"/>
</dbReference>
<feature type="repeat" description="WD" evidence="5">
    <location>
        <begin position="46"/>
        <end position="86"/>
    </location>
</feature>
<evidence type="ECO:0000256" key="2">
    <source>
        <dbReference type="ARBA" id="ARBA00022574"/>
    </source>
</evidence>
<dbReference type="InterPro" id="IPR039241">
    <property type="entry name" value="Rrp9-like"/>
</dbReference>
<keyword evidence="4" id="KW-0539">Nucleus</keyword>
<dbReference type="InterPro" id="IPR015943">
    <property type="entry name" value="WD40/YVTN_repeat-like_dom_sf"/>
</dbReference>
<gene>
    <name evidence="7" type="ORF">ADEAN_000885400</name>
</gene>
<name>A0A7G2CSX5_9TRYP</name>
<dbReference type="AlphaFoldDB" id="A0A7G2CSX5"/>
<dbReference type="SMART" id="SM00320">
    <property type="entry name" value="WD40"/>
    <property type="match status" value="3"/>
</dbReference>
<evidence type="ECO:0000256" key="6">
    <source>
        <dbReference type="SAM" id="MobiDB-lite"/>
    </source>
</evidence>
<dbReference type="EMBL" id="LR877164">
    <property type="protein sequence ID" value="CAD2221322.1"/>
    <property type="molecule type" value="Genomic_DNA"/>
</dbReference>
<feature type="compositionally biased region" description="Basic and acidic residues" evidence="6">
    <location>
        <begin position="389"/>
        <end position="422"/>
    </location>
</feature>
<accession>A0A7G2CSX5</accession>
<protein>
    <submittedName>
        <fullName evidence="7">WD domain, G-beta repeat, putative</fullName>
    </submittedName>
</protein>
<sequence length="561" mass="62373">MSKVICCFASPSDEEPRPLFIGREDGTVEKYISIKDADLGQPSLVLRGHTRAVTGLYAPHAQEVYSSSLDGTIRRWNASTEEEGIVERTLRVTRFGAPLKCLANNGDRLYAGGEDGSLNVVDGERQSTWDGHSEAINCIAFYESGLVITGGSDHQIRVFNSSTGQCIRVLQGHQNQVKAVACVEAAENSEGEPVPLIFSFSRDGAMKFWNVPDPEEPAQDPLLGELASLRASVDDDQQKAAVSFQEPKAQEETEQTEEEFNPVVDVINNPEVSAKSAMKPKDRHKLVRRQFALGTVELPQVPHTVFYEPEEEEKSLMLVGTAGGYVLGIDAALFAKNVVHFVATNQLKVRKEMKSTRSTLRSSVAMINKNFTQVVRAEQKRHVRAAKTSLKEKKRAEKELKRLEREERLAAARAAREQRKEGDDDEEEEEEAPEEEGAEEEDEEEVGEEEEEEEGADPLKLLSDEQRAELEKFTKLQENEKNEKLQSIQQAVAQHLSAIEPLARSTYDRPREEFFRLKGTTYIQVGGEAVTALTDANGKIYCAQGNRVVKSAIALGVTKLQ</sequence>
<dbReference type="Gene3D" id="2.130.10.10">
    <property type="entry name" value="YVTN repeat-like/Quinoprotein amine dehydrogenase"/>
    <property type="match status" value="1"/>
</dbReference>
<dbReference type="InterPro" id="IPR001680">
    <property type="entry name" value="WD40_rpt"/>
</dbReference>
<reference evidence="7 8" key="1">
    <citation type="submission" date="2020-08" db="EMBL/GenBank/DDBJ databases">
        <authorList>
            <person name="Newling K."/>
            <person name="Davey J."/>
            <person name="Forrester S."/>
        </authorList>
    </citation>
    <scope>NUCLEOTIDE SEQUENCE [LARGE SCALE GENOMIC DNA]</scope>
    <source>
        <strain evidence="8">Crithidia deanei Carvalho (ATCC PRA-265)</strain>
    </source>
</reference>
<keyword evidence="3" id="KW-0677">Repeat</keyword>
<evidence type="ECO:0000256" key="5">
    <source>
        <dbReference type="PROSITE-ProRule" id="PRU00221"/>
    </source>
</evidence>
<evidence type="ECO:0000256" key="3">
    <source>
        <dbReference type="ARBA" id="ARBA00022737"/>
    </source>
</evidence>
<dbReference type="InterPro" id="IPR036322">
    <property type="entry name" value="WD40_repeat_dom_sf"/>
</dbReference>
<dbReference type="GO" id="GO:0032040">
    <property type="term" value="C:small-subunit processome"/>
    <property type="evidence" value="ECO:0007669"/>
    <property type="project" value="TreeGrafter"/>
</dbReference>
<dbReference type="VEuPathDB" id="TriTrypDB:ADEAN_000885400"/>